<keyword evidence="2" id="KW-0472">Membrane</keyword>
<keyword evidence="2" id="KW-1133">Transmembrane helix</keyword>
<reference evidence="3 4" key="1">
    <citation type="journal article" date="2014" name="Agronomy (Basel)">
        <title>A Draft Genome Sequence for Ensete ventricosum, the Drought-Tolerant Tree Against Hunger.</title>
        <authorList>
            <person name="Harrison J."/>
            <person name="Moore K.A."/>
            <person name="Paszkiewicz K."/>
            <person name="Jones T."/>
            <person name="Grant M."/>
            <person name="Ambacheew D."/>
            <person name="Muzemil S."/>
            <person name="Studholme D.J."/>
        </authorList>
    </citation>
    <scope>NUCLEOTIDE SEQUENCE [LARGE SCALE GENOMIC DNA]</scope>
</reference>
<evidence type="ECO:0000256" key="2">
    <source>
        <dbReference type="SAM" id="Phobius"/>
    </source>
</evidence>
<feature type="transmembrane region" description="Helical" evidence="2">
    <location>
        <begin position="65"/>
        <end position="82"/>
    </location>
</feature>
<gene>
    <name evidence="3" type="ORF">B296_00035292</name>
</gene>
<proteinExistence type="predicted"/>
<dbReference type="EMBL" id="AMZH03004208">
    <property type="protein sequence ID" value="RRT69846.1"/>
    <property type="molecule type" value="Genomic_DNA"/>
</dbReference>
<comment type="caution">
    <text evidence="3">The sequence shown here is derived from an EMBL/GenBank/DDBJ whole genome shotgun (WGS) entry which is preliminary data.</text>
</comment>
<accession>A0A427A0V5</accession>
<name>A0A427A0V5_ENSVE</name>
<organism evidence="3 4">
    <name type="scientific">Ensete ventricosum</name>
    <name type="common">Abyssinian banana</name>
    <name type="synonym">Musa ensete</name>
    <dbReference type="NCBI Taxonomy" id="4639"/>
    <lineage>
        <taxon>Eukaryota</taxon>
        <taxon>Viridiplantae</taxon>
        <taxon>Streptophyta</taxon>
        <taxon>Embryophyta</taxon>
        <taxon>Tracheophyta</taxon>
        <taxon>Spermatophyta</taxon>
        <taxon>Magnoliopsida</taxon>
        <taxon>Liliopsida</taxon>
        <taxon>Zingiberales</taxon>
        <taxon>Musaceae</taxon>
        <taxon>Ensete</taxon>
    </lineage>
</organism>
<feature type="non-terminal residue" evidence="3">
    <location>
        <position position="1"/>
    </location>
</feature>
<feature type="compositionally biased region" description="Pro residues" evidence="1">
    <location>
        <begin position="18"/>
        <end position="31"/>
    </location>
</feature>
<dbReference type="Proteomes" id="UP000287651">
    <property type="component" value="Unassembled WGS sequence"/>
</dbReference>
<evidence type="ECO:0000313" key="4">
    <source>
        <dbReference type="Proteomes" id="UP000287651"/>
    </source>
</evidence>
<evidence type="ECO:0000313" key="3">
    <source>
        <dbReference type="EMBL" id="RRT69846.1"/>
    </source>
</evidence>
<evidence type="ECO:0000256" key="1">
    <source>
        <dbReference type="SAM" id="MobiDB-lite"/>
    </source>
</evidence>
<dbReference type="AlphaFoldDB" id="A0A427A0V5"/>
<keyword evidence="2" id="KW-0812">Transmembrane</keyword>
<feature type="region of interest" description="Disordered" evidence="1">
    <location>
        <begin position="18"/>
        <end position="37"/>
    </location>
</feature>
<protein>
    <submittedName>
        <fullName evidence="3">Uncharacterized protein</fullName>
    </submittedName>
</protein>
<sequence length="88" mass="10034">GLDFLLLRLLNELVVPPGPRQVPEPEAPPPFTRRTPAATPNADLCLELLFTESGKRLQQRRVRSLPSFLVLLAFLVAVLYNWRERVFP</sequence>